<dbReference type="PANTHER" id="PTHR10030:SF37">
    <property type="entry name" value="ALPHA-L-FUCOSIDASE-RELATED"/>
    <property type="match status" value="1"/>
</dbReference>
<name>A0A939JB60_9BACT</name>
<dbReference type="Gene3D" id="3.20.20.80">
    <property type="entry name" value="Glycosidases"/>
    <property type="match status" value="1"/>
</dbReference>
<dbReference type="PANTHER" id="PTHR10030">
    <property type="entry name" value="ALPHA-L-FUCOSIDASE"/>
    <property type="match status" value="1"/>
</dbReference>
<dbReference type="SUPFAM" id="SSF51445">
    <property type="entry name" value="(Trans)glycosidases"/>
    <property type="match status" value="1"/>
</dbReference>
<feature type="domain" description="Alpha-L-fucosidase C-terminal" evidence="8">
    <location>
        <begin position="472"/>
        <end position="553"/>
    </location>
</feature>
<dbReference type="EC" id="3.2.1.51" evidence="2"/>
<evidence type="ECO:0000313" key="10">
    <source>
        <dbReference type="Proteomes" id="UP000664144"/>
    </source>
</evidence>
<dbReference type="GO" id="GO:0005764">
    <property type="term" value="C:lysosome"/>
    <property type="evidence" value="ECO:0007669"/>
    <property type="project" value="TreeGrafter"/>
</dbReference>
<dbReference type="EMBL" id="JAFLQZ010000001">
    <property type="protein sequence ID" value="MBO0356458.1"/>
    <property type="molecule type" value="Genomic_DNA"/>
</dbReference>
<accession>A0A939JB60</accession>
<evidence type="ECO:0000256" key="5">
    <source>
        <dbReference type="ARBA" id="ARBA00023295"/>
    </source>
</evidence>
<dbReference type="InterPro" id="IPR031919">
    <property type="entry name" value="Fucosidase_C"/>
</dbReference>
<dbReference type="InterPro" id="IPR000933">
    <property type="entry name" value="Glyco_hydro_29"/>
</dbReference>
<keyword evidence="3 6" id="KW-0732">Signal</keyword>
<dbReference type="InterPro" id="IPR057739">
    <property type="entry name" value="Glyco_hydro_29_N"/>
</dbReference>
<evidence type="ECO:0000256" key="2">
    <source>
        <dbReference type="ARBA" id="ARBA00012662"/>
    </source>
</evidence>
<evidence type="ECO:0000256" key="6">
    <source>
        <dbReference type="SAM" id="SignalP"/>
    </source>
</evidence>
<dbReference type="RefSeq" id="WP_206979967.1">
    <property type="nucleotide sequence ID" value="NZ_JAFLQZ010000001.1"/>
</dbReference>
<organism evidence="9 10">
    <name type="scientific">Hymenobacter telluris</name>
    <dbReference type="NCBI Taxonomy" id="2816474"/>
    <lineage>
        <taxon>Bacteria</taxon>
        <taxon>Pseudomonadati</taxon>
        <taxon>Bacteroidota</taxon>
        <taxon>Cytophagia</taxon>
        <taxon>Cytophagales</taxon>
        <taxon>Hymenobacteraceae</taxon>
        <taxon>Hymenobacter</taxon>
    </lineage>
</organism>
<dbReference type="GO" id="GO:0016139">
    <property type="term" value="P:glycoside catabolic process"/>
    <property type="evidence" value="ECO:0007669"/>
    <property type="project" value="TreeGrafter"/>
</dbReference>
<dbReference type="Pfam" id="PF01120">
    <property type="entry name" value="Alpha_L_fucos"/>
    <property type="match status" value="1"/>
</dbReference>
<keyword evidence="10" id="KW-1185">Reference proteome</keyword>
<feature type="domain" description="Glycoside hydrolase family 29 N-terminal" evidence="7">
    <location>
        <begin position="37"/>
        <end position="433"/>
    </location>
</feature>
<proteinExistence type="inferred from homology"/>
<evidence type="ECO:0000256" key="1">
    <source>
        <dbReference type="ARBA" id="ARBA00007951"/>
    </source>
</evidence>
<evidence type="ECO:0000259" key="8">
    <source>
        <dbReference type="Pfam" id="PF16757"/>
    </source>
</evidence>
<evidence type="ECO:0000259" key="7">
    <source>
        <dbReference type="Pfam" id="PF01120"/>
    </source>
</evidence>
<dbReference type="InterPro" id="IPR013780">
    <property type="entry name" value="Glyco_hydro_b"/>
</dbReference>
<comment type="similarity">
    <text evidence="1">Belongs to the glycosyl hydrolase 29 family.</text>
</comment>
<evidence type="ECO:0000256" key="4">
    <source>
        <dbReference type="ARBA" id="ARBA00022801"/>
    </source>
</evidence>
<dbReference type="Pfam" id="PF16757">
    <property type="entry name" value="Fucosidase_C"/>
    <property type="match status" value="1"/>
</dbReference>
<dbReference type="Proteomes" id="UP000664144">
    <property type="component" value="Unassembled WGS sequence"/>
</dbReference>
<gene>
    <name evidence="9" type="ORF">J0X19_00740</name>
</gene>
<protein>
    <recommendedName>
        <fullName evidence="2">alpha-L-fucosidase</fullName>
        <ecNumber evidence="2">3.2.1.51</ecNumber>
    </recommendedName>
</protein>
<comment type="caution">
    <text evidence="9">The sequence shown here is derived from an EMBL/GenBank/DDBJ whole genome shotgun (WGS) entry which is preliminary data.</text>
</comment>
<feature type="signal peptide" evidence="6">
    <location>
        <begin position="1"/>
        <end position="24"/>
    </location>
</feature>
<dbReference type="Gene3D" id="2.60.40.1180">
    <property type="entry name" value="Golgi alpha-mannosidase II"/>
    <property type="match status" value="1"/>
</dbReference>
<feature type="chain" id="PRO_5036681296" description="alpha-L-fucosidase" evidence="6">
    <location>
        <begin position="25"/>
        <end position="555"/>
    </location>
</feature>
<dbReference type="InterPro" id="IPR017853">
    <property type="entry name" value="GH"/>
</dbReference>
<evidence type="ECO:0000256" key="3">
    <source>
        <dbReference type="ARBA" id="ARBA00022729"/>
    </source>
</evidence>
<keyword evidence="5" id="KW-0326">Glycosidase</keyword>
<dbReference type="AlphaFoldDB" id="A0A939JB60"/>
<reference evidence="9" key="1">
    <citation type="submission" date="2021-03" db="EMBL/GenBank/DDBJ databases">
        <authorList>
            <person name="Kim M.K."/>
        </authorList>
    </citation>
    <scope>NUCLEOTIDE SEQUENCE</scope>
    <source>
        <strain evidence="9">BT186</strain>
    </source>
</reference>
<dbReference type="SMART" id="SM00812">
    <property type="entry name" value="Alpha_L_fucos"/>
    <property type="match status" value="1"/>
</dbReference>
<dbReference type="GO" id="GO:0006004">
    <property type="term" value="P:fucose metabolic process"/>
    <property type="evidence" value="ECO:0007669"/>
    <property type="project" value="TreeGrafter"/>
</dbReference>
<keyword evidence="4" id="KW-0378">Hydrolase</keyword>
<sequence>MNRRTVLKNLALVAPAAWLPSVVAGLNWSPLAPAGSTALAAGRFQPTWDSLAHYQTPDWYRDAKFGLWAHWGPQCQPERGDWYARGMYQEGSDQYKYHVEKYGHPSKFGFKDVINEWKAEEWNPDELLALYKKAGAKYFVALANHHDNFDLYDSRHQPWNSTRLGPKKDLVGGWAKAAKKQGLRFGVSVHAAHTWSWLETAQRADKAGLLAGVPYDGHVTTADGQGTWWQGYDPQALYAQNHPLSENSQDNGMIHRQWDWGNGVTPPSKEYCEKFYNRTIELLDKYKPDLVYFDDTALPLWPVNDAGLRIAAHMYNESMKRHGGRNEAVINGKILTPEQRKCMVWDIERGQSNEIEPLPWQTCTCLGQWHYDRRIYDRHGYKSAQTVVHTLIDVVSKNGNLLLSVPVRGNGSIDEQERAVVEGIASWMQVNGESIYGTRPWKIFGEGPAQQGAAALSAQGFNEGKGKPFGAQDIRFVVKGEVLYATALGWPADGQLLITALATGSPHRPQPVRRVELLGHTGGPLAFERTAQGLRLTMPASAPKTGLAYAFKILS</sequence>
<evidence type="ECO:0000313" key="9">
    <source>
        <dbReference type="EMBL" id="MBO0356458.1"/>
    </source>
</evidence>
<dbReference type="GO" id="GO:0004560">
    <property type="term" value="F:alpha-L-fucosidase activity"/>
    <property type="evidence" value="ECO:0007669"/>
    <property type="project" value="InterPro"/>
</dbReference>